<dbReference type="Pfam" id="PF10502">
    <property type="entry name" value="Peptidase_S26"/>
    <property type="match status" value="1"/>
</dbReference>
<evidence type="ECO:0000256" key="1">
    <source>
        <dbReference type="ARBA" id="ARBA00000677"/>
    </source>
</evidence>
<organism evidence="6">
    <name type="scientific">marine sediment metagenome</name>
    <dbReference type="NCBI Taxonomy" id="412755"/>
    <lineage>
        <taxon>unclassified sequences</taxon>
        <taxon>metagenomes</taxon>
        <taxon>ecological metagenomes</taxon>
    </lineage>
</organism>
<gene>
    <name evidence="6" type="ORF">S06H3_33736</name>
</gene>
<dbReference type="InterPro" id="IPR019758">
    <property type="entry name" value="Pept_S26A_signal_pept_1_CS"/>
</dbReference>
<keyword evidence="4" id="KW-0378">Hydrolase</keyword>
<comment type="catalytic activity">
    <reaction evidence="1">
        <text>Cleavage of hydrophobic, N-terminal signal or leader sequences from secreted and periplasmic proteins.</text>
        <dbReference type="EC" id="3.4.21.89"/>
    </reaction>
</comment>
<evidence type="ECO:0000313" key="6">
    <source>
        <dbReference type="EMBL" id="GAI24356.1"/>
    </source>
</evidence>
<evidence type="ECO:0000259" key="5">
    <source>
        <dbReference type="Pfam" id="PF10502"/>
    </source>
</evidence>
<protein>
    <recommendedName>
        <fullName evidence="3">signal peptidase I</fullName>
        <ecNumber evidence="3">3.4.21.89</ecNumber>
    </recommendedName>
</protein>
<name>X1N262_9ZZZZ</name>
<comment type="caution">
    <text evidence="6">The sequence shown here is derived from an EMBL/GenBank/DDBJ whole genome shotgun (WGS) entry which is preliminary data.</text>
</comment>
<proteinExistence type="inferred from homology"/>
<dbReference type="AlphaFoldDB" id="X1N262"/>
<dbReference type="CDD" id="cd06530">
    <property type="entry name" value="S26_SPase_I"/>
    <property type="match status" value="1"/>
</dbReference>
<dbReference type="PANTHER" id="PTHR43390">
    <property type="entry name" value="SIGNAL PEPTIDASE I"/>
    <property type="match status" value="1"/>
</dbReference>
<dbReference type="EC" id="3.4.21.89" evidence="3"/>
<dbReference type="GO" id="GO:0004252">
    <property type="term" value="F:serine-type endopeptidase activity"/>
    <property type="evidence" value="ECO:0007669"/>
    <property type="project" value="InterPro"/>
</dbReference>
<evidence type="ECO:0000256" key="4">
    <source>
        <dbReference type="ARBA" id="ARBA00022801"/>
    </source>
</evidence>
<dbReference type="InterPro" id="IPR036286">
    <property type="entry name" value="LexA/Signal_pep-like_sf"/>
</dbReference>
<evidence type="ECO:0000256" key="3">
    <source>
        <dbReference type="ARBA" id="ARBA00013208"/>
    </source>
</evidence>
<dbReference type="PROSITE" id="PS00761">
    <property type="entry name" value="SPASE_I_3"/>
    <property type="match status" value="1"/>
</dbReference>
<dbReference type="GO" id="GO:0016020">
    <property type="term" value="C:membrane"/>
    <property type="evidence" value="ECO:0007669"/>
    <property type="project" value="InterPro"/>
</dbReference>
<dbReference type="InterPro" id="IPR000223">
    <property type="entry name" value="Pept_S26A_signal_pept_1"/>
</dbReference>
<dbReference type="InterPro" id="IPR019757">
    <property type="entry name" value="Pept_S26A_signal_pept_1_Lys-AS"/>
</dbReference>
<dbReference type="SUPFAM" id="SSF51306">
    <property type="entry name" value="LexA/Signal peptidase"/>
    <property type="match status" value="1"/>
</dbReference>
<dbReference type="GO" id="GO:0006465">
    <property type="term" value="P:signal peptide processing"/>
    <property type="evidence" value="ECO:0007669"/>
    <property type="project" value="InterPro"/>
</dbReference>
<dbReference type="Gene3D" id="2.10.109.10">
    <property type="entry name" value="Umud Fragment, subunit A"/>
    <property type="match status" value="1"/>
</dbReference>
<feature type="non-terminal residue" evidence="6">
    <location>
        <position position="1"/>
    </location>
</feature>
<dbReference type="EMBL" id="BARV01020169">
    <property type="protein sequence ID" value="GAI24356.1"/>
    <property type="molecule type" value="Genomic_DNA"/>
</dbReference>
<dbReference type="PANTHER" id="PTHR43390:SF1">
    <property type="entry name" value="CHLOROPLAST PROCESSING PEPTIDASE"/>
    <property type="match status" value="1"/>
</dbReference>
<sequence>LADWNWVPTGSMNPTVLEGDLVYVDKIAYDLRFPLTLHRLAKWSDPQRGDIVICFSPDDRTRLVKRVIGQPGDTVEMRNNILIINGQTVAYTKIQSKYTEYLPCQLRGRSILAMEDLDGAAHPVMSVPSIGAVRSFGPITVPQGGYFVMGDNRDVSRDSRSFGFVERKLIVGKAKGVIGSFDITDKYQPRFNRFFSSLK</sequence>
<feature type="domain" description="Peptidase S26" evidence="5">
    <location>
        <begin position="6"/>
        <end position="175"/>
    </location>
</feature>
<evidence type="ECO:0000256" key="2">
    <source>
        <dbReference type="ARBA" id="ARBA00009370"/>
    </source>
</evidence>
<accession>X1N262</accession>
<dbReference type="PRINTS" id="PR00727">
    <property type="entry name" value="LEADERPTASE"/>
</dbReference>
<dbReference type="InterPro" id="IPR019533">
    <property type="entry name" value="Peptidase_S26"/>
</dbReference>
<dbReference type="NCBIfam" id="TIGR02227">
    <property type="entry name" value="sigpep_I_bact"/>
    <property type="match status" value="1"/>
</dbReference>
<reference evidence="6" key="1">
    <citation type="journal article" date="2014" name="Front. Microbiol.">
        <title>High frequency of phylogenetically diverse reductive dehalogenase-homologous genes in deep subseafloor sedimentary metagenomes.</title>
        <authorList>
            <person name="Kawai M."/>
            <person name="Futagami T."/>
            <person name="Toyoda A."/>
            <person name="Takaki Y."/>
            <person name="Nishi S."/>
            <person name="Hori S."/>
            <person name="Arai W."/>
            <person name="Tsubouchi T."/>
            <person name="Morono Y."/>
            <person name="Uchiyama I."/>
            <person name="Ito T."/>
            <person name="Fujiyama A."/>
            <person name="Inagaki F."/>
            <person name="Takami H."/>
        </authorList>
    </citation>
    <scope>NUCLEOTIDE SEQUENCE</scope>
    <source>
        <strain evidence="6">Expedition CK06-06</strain>
    </source>
</reference>
<comment type="similarity">
    <text evidence="2">Belongs to the peptidase S26 family.</text>
</comment>
<dbReference type="PROSITE" id="PS00760">
    <property type="entry name" value="SPASE_I_2"/>
    <property type="match status" value="1"/>
</dbReference>
<dbReference type="GO" id="GO:0009003">
    <property type="term" value="F:signal peptidase activity"/>
    <property type="evidence" value="ECO:0007669"/>
    <property type="project" value="UniProtKB-EC"/>
</dbReference>